<keyword evidence="10" id="KW-0234">DNA repair</keyword>
<dbReference type="EMBL" id="PFSI01000030">
    <property type="protein sequence ID" value="PJC24612.1"/>
    <property type="molecule type" value="Genomic_DNA"/>
</dbReference>
<evidence type="ECO:0000256" key="11">
    <source>
        <dbReference type="ARBA" id="ARBA00038000"/>
    </source>
</evidence>
<keyword evidence="5" id="KW-0227">DNA damage</keyword>
<evidence type="ECO:0000256" key="10">
    <source>
        <dbReference type="ARBA" id="ARBA00023204"/>
    </source>
</evidence>
<dbReference type="PANTHER" id="PTHR43152">
    <property type="entry name" value="UVRABC SYSTEM PROTEIN A"/>
    <property type="match status" value="1"/>
</dbReference>
<evidence type="ECO:0000256" key="12">
    <source>
        <dbReference type="ARBA" id="ARBA00039316"/>
    </source>
</evidence>
<dbReference type="PROSITE" id="PS00211">
    <property type="entry name" value="ABC_TRANSPORTER_1"/>
    <property type="match status" value="1"/>
</dbReference>
<dbReference type="Pfam" id="PF00005">
    <property type="entry name" value="ABC_tran"/>
    <property type="match status" value="1"/>
</dbReference>
<dbReference type="InterPro" id="IPR003593">
    <property type="entry name" value="AAA+_ATPase"/>
</dbReference>
<dbReference type="GO" id="GO:0003677">
    <property type="term" value="F:DNA binding"/>
    <property type="evidence" value="ECO:0007669"/>
    <property type="project" value="UniProtKB-KW"/>
</dbReference>
<dbReference type="InterPro" id="IPR003439">
    <property type="entry name" value="ABC_transporter-like_ATP-bd"/>
</dbReference>
<keyword evidence="3" id="KW-0677">Repeat</keyword>
<evidence type="ECO:0000256" key="6">
    <source>
        <dbReference type="ARBA" id="ARBA00022769"/>
    </source>
</evidence>
<dbReference type="SMART" id="SM00382">
    <property type="entry name" value="AAA"/>
    <property type="match status" value="2"/>
</dbReference>
<keyword evidence="4" id="KW-0547">Nucleotide-binding</keyword>
<dbReference type="GO" id="GO:0005524">
    <property type="term" value="F:ATP binding"/>
    <property type="evidence" value="ECO:0007669"/>
    <property type="project" value="UniProtKB-KW"/>
</dbReference>
<dbReference type="InterPro" id="IPR017871">
    <property type="entry name" value="ABC_transporter-like_CS"/>
</dbReference>
<reference evidence="16" key="1">
    <citation type="submission" date="2017-09" db="EMBL/GenBank/DDBJ databases">
        <title>Depth-based differentiation of microbial function through sediment-hosted aquifers and enrichment of novel symbionts in the deep terrestrial subsurface.</title>
        <authorList>
            <person name="Probst A.J."/>
            <person name="Ladd B."/>
            <person name="Jarett J.K."/>
            <person name="Geller-Mcgrath D.E."/>
            <person name="Sieber C.M.K."/>
            <person name="Emerson J.B."/>
            <person name="Anantharaman K."/>
            <person name="Thomas B.C."/>
            <person name="Malmstrom R."/>
            <person name="Stieglmeier M."/>
            <person name="Klingl A."/>
            <person name="Woyke T."/>
            <person name="Ryan C.M."/>
            <person name="Banfield J.F."/>
        </authorList>
    </citation>
    <scope>NUCLEOTIDE SEQUENCE [LARGE SCALE GENOMIC DNA]</scope>
</reference>
<evidence type="ECO:0000256" key="2">
    <source>
        <dbReference type="ARBA" id="ARBA00022490"/>
    </source>
</evidence>
<comment type="subcellular location">
    <subcellularLocation>
        <location evidence="1">Cytoplasm</location>
    </subcellularLocation>
</comment>
<dbReference type="Gene3D" id="1.20.1580.10">
    <property type="entry name" value="ABC transporter ATPase like domain"/>
    <property type="match status" value="2"/>
</dbReference>
<dbReference type="GO" id="GO:0004518">
    <property type="term" value="F:nuclease activity"/>
    <property type="evidence" value="ECO:0007669"/>
    <property type="project" value="UniProtKB-KW"/>
</dbReference>
<keyword evidence="6" id="KW-0228">DNA excision</keyword>
<sequence length="495" mass="54494">MNSRLFWWNTQLLFAFFLQKENTILRMVKHISVKDARVNNLKNISVNIPTKSLVAVVGKSGSGKSSLVYEVLYAASQGKKVVAKVSGLPKTFVVPQRIVVLPKMSLGETNWKYLRDAAKAIKKNELLIVDEPCAGLAHKERIEVLALLRELVKQGVSVIVVEHNKDIIAGADYVIEFGPESGSRGGDVIFAGTLTAYRKAKTPTSKYVFSKLAEAVDYCRAPNDRALKMKKRELTIKEITKNSLKNYSLTIPLSNLVCLSGPSGSGKSTLLSVVYGALFKGRNAWKLRAGFKDIVGKVNVRRSYFVDQRPLSGTPTSTPATYIGAWDTIRTVYASLPESKRAKLKKSAFSFNTKEGKNKTSAVSKIRFCGLSIDDLLKTTVEDAIVLFADYPLVQRKLGFLAEVGLGYLPLGQCSGTLSGGEAQRVKLAKVLSKKLGDRCIYILDTPSRGLHLSDLPVLVKVFQKIIDKNNTVLIADNREELMVNCDKVIELGCK</sequence>
<dbReference type="AlphaFoldDB" id="A0A2M8EPG0"/>
<evidence type="ECO:0000256" key="7">
    <source>
        <dbReference type="ARBA" id="ARBA00022840"/>
    </source>
</evidence>
<evidence type="ECO:0000256" key="3">
    <source>
        <dbReference type="ARBA" id="ARBA00022737"/>
    </source>
</evidence>
<name>A0A2M8EPG0_9BACT</name>
<evidence type="ECO:0000256" key="13">
    <source>
        <dbReference type="ARBA" id="ARBA00042156"/>
    </source>
</evidence>
<dbReference type="GO" id="GO:0006281">
    <property type="term" value="P:DNA repair"/>
    <property type="evidence" value="ECO:0007669"/>
    <property type="project" value="UniProtKB-KW"/>
</dbReference>
<gene>
    <name evidence="15" type="ORF">CO057_01955</name>
</gene>
<keyword evidence="8" id="KW-0267">Excision nuclease</keyword>
<dbReference type="SUPFAM" id="SSF52540">
    <property type="entry name" value="P-loop containing nucleoside triphosphate hydrolases"/>
    <property type="match status" value="2"/>
</dbReference>
<feature type="domain" description="AAA+ ATPase" evidence="14">
    <location>
        <begin position="253"/>
        <end position="494"/>
    </location>
</feature>
<dbReference type="PANTHER" id="PTHR43152:SF3">
    <property type="entry name" value="UVRABC SYSTEM PROTEIN A"/>
    <property type="match status" value="1"/>
</dbReference>
<evidence type="ECO:0000256" key="9">
    <source>
        <dbReference type="ARBA" id="ARBA00023125"/>
    </source>
</evidence>
<evidence type="ECO:0000313" key="16">
    <source>
        <dbReference type="Proteomes" id="UP000230251"/>
    </source>
</evidence>
<evidence type="ECO:0000256" key="4">
    <source>
        <dbReference type="ARBA" id="ARBA00022741"/>
    </source>
</evidence>
<proteinExistence type="inferred from homology"/>
<feature type="domain" description="AAA+ ATPase" evidence="14">
    <location>
        <begin position="50"/>
        <end position="181"/>
    </location>
</feature>
<dbReference type="GO" id="GO:0005737">
    <property type="term" value="C:cytoplasm"/>
    <property type="evidence" value="ECO:0007669"/>
    <property type="project" value="UniProtKB-SubCell"/>
</dbReference>
<keyword evidence="7" id="KW-0067">ATP-binding</keyword>
<evidence type="ECO:0000256" key="8">
    <source>
        <dbReference type="ARBA" id="ARBA00022881"/>
    </source>
</evidence>
<organism evidence="15 16">
    <name type="scientific">Candidatus Uhrbacteria bacterium CG_4_9_14_0_2_um_filter_41_50</name>
    <dbReference type="NCBI Taxonomy" id="1975031"/>
    <lineage>
        <taxon>Bacteria</taxon>
        <taxon>Candidatus Uhriibacteriota</taxon>
    </lineage>
</organism>
<accession>A0A2M8EPG0</accession>
<dbReference type="InterPro" id="IPR027417">
    <property type="entry name" value="P-loop_NTPase"/>
</dbReference>
<keyword evidence="2" id="KW-0963">Cytoplasm</keyword>
<comment type="caution">
    <text evidence="15">The sequence shown here is derived from an EMBL/GenBank/DDBJ whole genome shotgun (WGS) entry which is preliminary data.</text>
</comment>
<dbReference type="Gene3D" id="3.40.50.300">
    <property type="entry name" value="P-loop containing nucleotide triphosphate hydrolases"/>
    <property type="match status" value="4"/>
</dbReference>
<evidence type="ECO:0000256" key="5">
    <source>
        <dbReference type="ARBA" id="ARBA00022763"/>
    </source>
</evidence>
<dbReference type="Proteomes" id="UP000230251">
    <property type="component" value="Unassembled WGS sequence"/>
</dbReference>
<evidence type="ECO:0000259" key="14">
    <source>
        <dbReference type="SMART" id="SM00382"/>
    </source>
</evidence>
<evidence type="ECO:0000256" key="1">
    <source>
        <dbReference type="ARBA" id="ARBA00004496"/>
    </source>
</evidence>
<dbReference type="GO" id="GO:0016887">
    <property type="term" value="F:ATP hydrolysis activity"/>
    <property type="evidence" value="ECO:0007669"/>
    <property type="project" value="InterPro"/>
</dbReference>
<evidence type="ECO:0000313" key="15">
    <source>
        <dbReference type="EMBL" id="PJC24612.1"/>
    </source>
</evidence>
<protein>
    <recommendedName>
        <fullName evidence="12">UvrABC system protein A</fullName>
    </recommendedName>
    <alternativeName>
        <fullName evidence="13">Excinuclease ABC subunit A</fullName>
    </alternativeName>
</protein>
<keyword evidence="9" id="KW-0238">DNA-binding</keyword>
<comment type="similarity">
    <text evidence="11">Belongs to the ABC transporter superfamily. UvrA family.</text>
</comment>